<gene>
    <name evidence="1" type="ORF">FA15DRAFT_672615</name>
</gene>
<dbReference type="EMBL" id="ML210270">
    <property type="protein sequence ID" value="TFK21354.1"/>
    <property type="molecule type" value="Genomic_DNA"/>
</dbReference>
<keyword evidence="2" id="KW-1185">Reference proteome</keyword>
<dbReference type="AlphaFoldDB" id="A0A5C3KM38"/>
<accession>A0A5C3KM38</accession>
<evidence type="ECO:0000313" key="2">
    <source>
        <dbReference type="Proteomes" id="UP000307440"/>
    </source>
</evidence>
<organism evidence="1 2">
    <name type="scientific">Coprinopsis marcescibilis</name>
    <name type="common">Agaric fungus</name>
    <name type="synonym">Psathyrella marcescibilis</name>
    <dbReference type="NCBI Taxonomy" id="230819"/>
    <lineage>
        <taxon>Eukaryota</taxon>
        <taxon>Fungi</taxon>
        <taxon>Dikarya</taxon>
        <taxon>Basidiomycota</taxon>
        <taxon>Agaricomycotina</taxon>
        <taxon>Agaricomycetes</taxon>
        <taxon>Agaricomycetidae</taxon>
        <taxon>Agaricales</taxon>
        <taxon>Agaricineae</taxon>
        <taxon>Psathyrellaceae</taxon>
        <taxon>Coprinopsis</taxon>
    </lineage>
</organism>
<evidence type="ECO:0000313" key="1">
    <source>
        <dbReference type="EMBL" id="TFK21354.1"/>
    </source>
</evidence>
<name>A0A5C3KM38_COPMA</name>
<sequence length="86" mass="9355">MAGLALVKNEREKDHCLGLSGSPGREPLLRAITFASPRKRSQLIQPLGHLFSLFLCIGPLLFQDPFSTANPKVVVYNGTRHVAEGA</sequence>
<proteinExistence type="predicted"/>
<protein>
    <submittedName>
        <fullName evidence="1">Uncharacterized protein</fullName>
    </submittedName>
</protein>
<reference evidence="1 2" key="1">
    <citation type="journal article" date="2019" name="Nat. Ecol. Evol.">
        <title>Megaphylogeny resolves global patterns of mushroom evolution.</title>
        <authorList>
            <person name="Varga T."/>
            <person name="Krizsan K."/>
            <person name="Foldi C."/>
            <person name="Dima B."/>
            <person name="Sanchez-Garcia M."/>
            <person name="Sanchez-Ramirez S."/>
            <person name="Szollosi G.J."/>
            <person name="Szarkandi J.G."/>
            <person name="Papp V."/>
            <person name="Albert L."/>
            <person name="Andreopoulos W."/>
            <person name="Angelini C."/>
            <person name="Antonin V."/>
            <person name="Barry K.W."/>
            <person name="Bougher N.L."/>
            <person name="Buchanan P."/>
            <person name="Buyck B."/>
            <person name="Bense V."/>
            <person name="Catcheside P."/>
            <person name="Chovatia M."/>
            <person name="Cooper J."/>
            <person name="Damon W."/>
            <person name="Desjardin D."/>
            <person name="Finy P."/>
            <person name="Geml J."/>
            <person name="Haridas S."/>
            <person name="Hughes K."/>
            <person name="Justo A."/>
            <person name="Karasinski D."/>
            <person name="Kautmanova I."/>
            <person name="Kiss B."/>
            <person name="Kocsube S."/>
            <person name="Kotiranta H."/>
            <person name="LaButti K.M."/>
            <person name="Lechner B.E."/>
            <person name="Liimatainen K."/>
            <person name="Lipzen A."/>
            <person name="Lukacs Z."/>
            <person name="Mihaltcheva S."/>
            <person name="Morgado L.N."/>
            <person name="Niskanen T."/>
            <person name="Noordeloos M.E."/>
            <person name="Ohm R.A."/>
            <person name="Ortiz-Santana B."/>
            <person name="Ovrebo C."/>
            <person name="Racz N."/>
            <person name="Riley R."/>
            <person name="Savchenko A."/>
            <person name="Shiryaev A."/>
            <person name="Soop K."/>
            <person name="Spirin V."/>
            <person name="Szebenyi C."/>
            <person name="Tomsovsky M."/>
            <person name="Tulloss R.E."/>
            <person name="Uehling J."/>
            <person name="Grigoriev I.V."/>
            <person name="Vagvolgyi C."/>
            <person name="Papp T."/>
            <person name="Martin F.M."/>
            <person name="Miettinen O."/>
            <person name="Hibbett D.S."/>
            <person name="Nagy L.G."/>
        </authorList>
    </citation>
    <scope>NUCLEOTIDE SEQUENCE [LARGE SCALE GENOMIC DNA]</scope>
    <source>
        <strain evidence="1 2">CBS 121175</strain>
    </source>
</reference>
<dbReference type="Proteomes" id="UP000307440">
    <property type="component" value="Unassembled WGS sequence"/>
</dbReference>